<protein>
    <recommendedName>
        <fullName evidence="1">Ubiquitin-like domain-containing protein</fullName>
    </recommendedName>
</protein>
<dbReference type="InterPro" id="IPR000626">
    <property type="entry name" value="Ubiquitin-like_dom"/>
</dbReference>
<accession>A0A5M9JFQ7</accession>
<sequence length="430" mass="47290">MSHPEVHPLRMTLEEKYDRGDGDDLSHRTIRLTYKGAYDTEILDVSLRRTIRVPDNDKAYALPPDLGAFPIYSVDRYKGNLPESMVTKGGAFVPIHQREAMWIDFTSRHAFAVKVCVGGVNAVSGECAVESPETHRRRQEMLAKGKPIQDYVVTGRNGQLWLDGIAKLDGKVMQFVATPAGDGYSVEAQITGADAFCGIQIEVIPSVTKVRADAKIFVITETGKRVNLIVDLTKTVRELRTTFYHTAGSHIFGKRLIFRGRELKDDEIGPRGSQKPLSAPANAHPEMAIAPGGLIKQRIVKDFVPSQDWDKQNGLRFNIQMLNAEVFEKVVGIKPPATPISAATYAEHGYPFYEMHEGLSGIHGAFPVQSVAHMESLKGGKTSSDGSADAKLQFNKVSLDPSTPQVPFRSVSELEAQLRNLGLLRAPSGQ</sequence>
<proteinExistence type="predicted"/>
<gene>
    <name evidence="2" type="ORF">EYC84_009200</name>
</gene>
<dbReference type="Pfam" id="PF00240">
    <property type="entry name" value="ubiquitin"/>
    <property type="match status" value="1"/>
</dbReference>
<keyword evidence="3" id="KW-1185">Reference proteome</keyword>
<dbReference type="SUPFAM" id="SSF54236">
    <property type="entry name" value="Ubiquitin-like"/>
    <property type="match status" value="1"/>
</dbReference>
<comment type="caution">
    <text evidence="2">The sequence shown here is derived from an EMBL/GenBank/DDBJ whole genome shotgun (WGS) entry which is preliminary data.</text>
</comment>
<name>A0A5M9JFQ7_MONFR</name>
<feature type="domain" description="Ubiquitin-like" evidence="1">
    <location>
        <begin position="214"/>
        <end position="267"/>
    </location>
</feature>
<evidence type="ECO:0000313" key="3">
    <source>
        <dbReference type="Proteomes" id="UP000322873"/>
    </source>
</evidence>
<dbReference type="EMBL" id="VICG01000012">
    <property type="protein sequence ID" value="KAA8566662.1"/>
    <property type="molecule type" value="Genomic_DNA"/>
</dbReference>
<dbReference type="AlphaFoldDB" id="A0A5M9JFQ7"/>
<evidence type="ECO:0000313" key="2">
    <source>
        <dbReference type="EMBL" id="KAA8566662.1"/>
    </source>
</evidence>
<dbReference type="Gene3D" id="3.10.20.90">
    <property type="entry name" value="Phosphatidylinositol 3-kinase Catalytic Subunit, Chain A, domain 1"/>
    <property type="match status" value="1"/>
</dbReference>
<evidence type="ECO:0000259" key="1">
    <source>
        <dbReference type="PROSITE" id="PS50053"/>
    </source>
</evidence>
<reference evidence="2 3" key="1">
    <citation type="submission" date="2019-06" db="EMBL/GenBank/DDBJ databases">
        <title>Genome Sequence of the Brown Rot Fungal Pathogen Monilinia fructicola.</title>
        <authorList>
            <person name="De Miccolis Angelini R.M."/>
            <person name="Landi L."/>
            <person name="Abate D."/>
            <person name="Pollastro S."/>
            <person name="Romanazzi G."/>
            <person name="Faretra F."/>
        </authorList>
    </citation>
    <scope>NUCLEOTIDE SEQUENCE [LARGE SCALE GENOMIC DNA]</scope>
    <source>
        <strain evidence="2 3">Mfrc123</strain>
    </source>
</reference>
<dbReference type="Proteomes" id="UP000322873">
    <property type="component" value="Unassembled WGS sequence"/>
</dbReference>
<dbReference type="PROSITE" id="PS50053">
    <property type="entry name" value="UBIQUITIN_2"/>
    <property type="match status" value="1"/>
</dbReference>
<dbReference type="InterPro" id="IPR029071">
    <property type="entry name" value="Ubiquitin-like_domsf"/>
</dbReference>
<organism evidence="2 3">
    <name type="scientific">Monilinia fructicola</name>
    <name type="common">Brown rot fungus</name>
    <name type="synonym">Ciboria fructicola</name>
    <dbReference type="NCBI Taxonomy" id="38448"/>
    <lineage>
        <taxon>Eukaryota</taxon>
        <taxon>Fungi</taxon>
        <taxon>Dikarya</taxon>
        <taxon>Ascomycota</taxon>
        <taxon>Pezizomycotina</taxon>
        <taxon>Leotiomycetes</taxon>
        <taxon>Helotiales</taxon>
        <taxon>Sclerotiniaceae</taxon>
        <taxon>Monilinia</taxon>
    </lineage>
</organism>
<dbReference type="CDD" id="cd17039">
    <property type="entry name" value="Ubl_ubiquitin_like"/>
    <property type="match status" value="1"/>
</dbReference>